<dbReference type="Gene3D" id="6.10.250.290">
    <property type="match status" value="1"/>
</dbReference>
<name>A0AAU9EKK9_9FIRM</name>
<sequence>MSTNLELKKQKVEEIKGKFENAQSAILVDYRGLSVEDANELRKQFREAGVEYKVYKNNFTKLAIKDTKFESLTVELTGPNAIAFGYNDPVVPAKIIKDFAKDHKALELKAGIIEGEYYDIDKIKVIADIPSREVLLAKLLGSFKAPISNFAYLLQNIIDKDNGSEAASAE</sequence>
<dbReference type="InterPro" id="IPR047865">
    <property type="entry name" value="Ribosomal_uL10_bac_type"/>
</dbReference>
<dbReference type="AlphaFoldDB" id="A0AAU9EKK9"/>
<dbReference type="SUPFAM" id="SSF160369">
    <property type="entry name" value="Ribosomal protein L10-like"/>
    <property type="match status" value="1"/>
</dbReference>
<dbReference type="EMBL" id="AP028654">
    <property type="protein sequence ID" value="BEP30138.1"/>
    <property type="molecule type" value="Genomic_DNA"/>
</dbReference>
<comment type="function">
    <text evidence="5">Forms part of the ribosomal stalk, playing a central role in the interaction of the ribosome with GTP-bound translation factors.</text>
</comment>
<dbReference type="HAMAP" id="MF_00362">
    <property type="entry name" value="Ribosomal_uL10"/>
    <property type="match status" value="1"/>
</dbReference>
<dbReference type="InterPro" id="IPR001790">
    <property type="entry name" value="Ribosomal_uL10"/>
</dbReference>
<evidence type="ECO:0000256" key="5">
    <source>
        <dbReference type="HAMAP-Rule" id="MF_00362"/>
    </source>
</evidence>
<evidence type="ECO:0000313" key="8">
    <source>
        <dbReference type="Proteomes" id="UP001321786"/>
    </source>
</evidence>
<evidence type="ECO:0000313" key="7">
    <source>
        <dbReference type="EMBL" id="BEP30138.1"/>
    </source>
</evidence>
<evidence type="ECO:0000256" key="2">
    <source>
        <dbReference type="ARBA" id="ARBA00022980"/>
    </source>
</evidence>
<proteinExistence type="inferred from homology"/>
<keyword evidence="5" id="KW-0699">rRNA-binding</keyword>
<keyword evidence="3 5" id="KW-0687">Ribonucleoprotein</keyword>
<reference evidence="7 8" key="1">
    <citation type="submission" date="2023-08" db="EMBL/GenBank/DDBJ databases">
        <title>Helicovermis profunda gen. nov., sp. nov., a novel mesophilic, fermentative bacterium within the Bacillota from a deep-sea hydrothermal vent chimney.</title>
        <authorList>
            <person name="Miyazaki U."/>
            <person name="Mizutani D."/>
            <person name="Hashimoto Y."/>
            <person name="Tame A."/>
            <person name="Sawayama S."/>
            <person name="Miyazaki J."/>
            <person name="Takai K."/>
            <person name="Nakagawa S."/>
        </authorList>
    </citation>
    <scope>NUCLEOTIDE SEQUENCE [LARGE SCALE GENOMIC DNA]</scope>
    <source>
        <strain evidence="7 8">S502</strain>
    </source>
</reference>
<keyword evidence="5" id="KW-0694">RNA-binding</keyword>
<evidence type="ECO:0000256" key="6">
    <source>
        <dbReference type="SAM" id="Coils"/>
    </source>
</evidence>
<keyword evidence="6" id="KW-0175">Coiled coil</keyword>
<dbReference type="NCBIfam" id="NF000955">
    <property type="entry name" value="PRK00099.1-1"/>
    <property type="match status" value="1"/>
</dbReference>
<keyword evidence="2 5" id="KW-0689">Ribosomal protein</keyword>
<dbReference type="GO" id="GO:0006412">
    <property type="term" value="P:translation"/>
    <property type="evidence" value="ECO:0007669"/>
    <property type="project" value="UniProtKB-UniRule"/>
</dbReference>
<keyword evidence="8" id="KW-1185">Reference proteome</keyword>
<dbReference type="Pfam" id="PF00466">
    <property type="entry name" value="Ribosomal_L10"/>
    <property type="match status" value="1"/>
</dbReference>
<dbReference type="KEGG" id="hprf:HLPR_24690"/>
<dbReference type="Proteomes" id="UP001321786">
    <property type="component" value="Chromosome"/>
</dbReference>
<protein>
    <recommendedName>
        <fullName evidence="4 5">Large ribosomal subunit protein uL10</fullName>
    </recommendedName>
</protein>
<comment type="subunit">
    <text evidence="5">Part of the ribosomal stalk of the 50S ribosomal subunit. The N-terminus interacts with L11 and the large rRNA to form the base of the stalk. The C-terminus forms an elongated spine to which L12 dimers bind in a sequential fashion forming a multimeric L10(L12)X complex.</text>
</comment>
<dbReference type="InterPro" id="IPR043141">
    <property type="entry name" value="Ribosomal_uL10-like_sf"/>
</dbReference>
<dbReference type="GO" id="GO:0005840">
    <property type="term" value="C:ribosome"/>
    <property type="evidence" value="ECO:0007669"/>
    <property type="project" value="UniProtKB-KW"/>
</dbReference>
<evidence type="ECO:0000256" key="3">
    <source>
        <dbReference type="ARBA" id="ARBA00023274"/>
    </source>
</evidence>
<dbReference type="GO" id="GO:0070180">
    <property type="term" value="F:large ribosomal subunit rRNA binding"/>
    <property type="evidence" value="ECO:0007669"/>
    <property type="project" value="UniProtKB-UniRule"/>
</dbReference>
<feature type="coiled-coil region" evidence="6">
    <location>
        <begin position="5"/>
        <end position="58"/>
    </location>
</feature>
<comment type="similarity">
    <text evidence="1 5">Belongs to the universal ribosomal protein uL10 family.</text>
</comment>
<dbReference type="InterPro" id="IPR022973">
    <property type="entry name" value="Ribosomal_uL10_bac"/>
</dbReference>
<accession>A0AAU9EKK9</accession>
<dbReference type="Gene3D" id="3.30.70.1730">
    <property type="match status" value="1"/>
</dbReference>
<evidence type="ECO:0000256" key="4">
    <source>
        <dbReference type="ARBA" id="ARBA00035202"/>
    </source>
</evidence>
<dbReference type="PANTHER" id="PTHR11560">
    <property type="entry name" value="39S RIBOSOMAL PROTEIN L10, MITOCHONDRIAL"/>
    <property type="match status" value="1"/>
</dbReference>
<gene>
    <name evidence="5 7" type="primary">rplJ</name>
    <name evidence="7" type="ORF">HLPR_24690</name>
</gene>
<evidence type="ECO:0000256" key="1">
    <source>
        <dbReference type="ARBA" id="ARBA00008889"/>
    </source>
</evidence>
<dbReference type="GO" id="GO:1990904">
    <property type="term" value="C:ribonucleoprotein complex"/>
    <property type="evidence" value="ECO:0007669"/>
    <property type="project" value="UniProtKB-KW"/>
</dbReference>
<dbReference type="RefSeq" id="WP_338535737.1">
    <property type="nucleotide sequence ID" value="NZ_AP028654.1"/>
</dbReference>
<organism evidence="7 8">
    <name type="scientific">Helicovermis profundi</name>
    <dbReference type="NCBI Taxonomy" id="3065157"/>
    <lineage>
        <taxon>Bacteria</taxon>
        <taxon>Bacillati</taxon>
        <taxon>Bacillota</taxon>
        <taxon>Clostridia</taxon>
        <taxon>Helicovermis</taxon>
    </lineage>
</organism>
<dbReference type="CDD" id="cd05797">
    <property type="entry name" value="Ribosomal_L10"/>
    <property type="match status" value="1"/>
</dbReference>